<keyword evidence="1" id="KW-0472">Membrane</keyword>
<dbReference type="Proteomes" id="UP001432322">
    <property type="component" value="Unassembled WGS sequence"/>
</dbReference>
<protein>
    <recommendedName>
        <fullName evidence="2">7TM GPCR serpentine receptor class x (Srx) domain-containing protein</fullName>
    </recommendedName>
</protein>
<name>A0AAV5VE62_9BILA</name>
<feature type="non-terminal residue" evidence="3">
    <location>
        <position position="1"/>
    </location>
</feature>
<dbReference type="Gene3D" id="1.20.1070.10">
    <property type="entry name" value="Rhodopsin 7-helix transmembrane proteins"/>
    <property type="match status" value="1"/>
</dbReference>
<dbReference type="PANTHER" id="PTHR23017">
    <property type="entry name" value="SERPENTINE RECEPTOR, CLASS X"/>
    <property type="match status" value="1"/>
</dbReference>
<organism evidence="3 4">
    <name type="scientific">Pristionchus fissidentatus</name>
    <dbReference type="NCBI Taxonomy" id="1538716"/>
    <lineage>
        <taxon>Eukaryota</taxon>
        <taxon>Metazoa</taxon>
        <taxon>Ecdysozoa</taxon>
        <taxon>Nematoda</taxon>
        <taxon>Chromadorea</taxon>
        <taxon>Rhabditida</taxon>
        <taxon>Rhabditina</taxon>
        <taxon>Diplogasteromorpha</taxon>
        <taxon>Diplogasteroidea</taxon>
        <taxon>Neodiplogasteridae</taxon>
        <taxon>Pristionchus</taxon>
    </lineage>
</organism>
<evidence type="ECO:0000313" key="3">
    <source>
        <dbReference type="EMBL" id="GMT17027.1"/>
    </source>
</evidence>
<evidence type="ECO:0000259" key="2">
    <source>
        <dbReference type="Pfam" id="PF10328"/>
    </source>
</evidence>
<keyword evidence="1" id="KW-0812">Transmembrane</keyword>
<feature type="transmembrane region" description="Helical" evidence="1">
    <location>
        <begin position="43"/>
        <end position="62"/>
    </location>
</feature>
<dbReference type="AlphaFoldDB" id="A0AAV5VE62"/>
<dbReference type="EMBL" id="BTSY01000002">
    <property type="protein sequence ID" value="GMT17027.1"/>
    <property type="molecule type" value="Genomic_DNA"/>
</dbReference>
<evidence type="ECO:0000256" key="1">
    <source>
        <dbReference type="SAM" id="Phobius"/>
    </source>
</evidence>
<sequence>ISQISLFFLYGCEYSHVIISFNRLACIAFPLHAPQLFERKATLILISIITAVSFIEISPYFWPRNCYFTYDFNTSLWNFADTDCGHFCSL</sequence>
<reference evidence="3" key="1">
    <citation type="submission" date="2023-10" db="EMBL/GenBank/DDBJ databases">
        <title>Genome assembly of Pristionchus species.</title>
        <authorList>
            <person name="Yoshida K."/>
            <person name="Sommer R.J."/>
        </authorList>
    </citation>
    <scope>NUCLEOTIDE SEQUENCE</scope>
    <source>
        <strain evidence="3">RS5133</strain>
    </source>
</reference>
<dbReference type="SUPFAM" id="SSF81321">
    <property type="entry name" value="Family A G protein-coupled receptor-like"/>
    <property type="match status" value="1"/>
</dbReference>
<dbReference type="InterPro" id="IPR019430">
    <property type="entry name" value="7TM_GPCR_serpentine_rcpt_Srx"/>
</dbReference>
<feature type="domain" description="7TM GPCR serpentine receptor class x (Srx)" evidence="2">
    <location>
        <begin position="2"/>
        <end position="88"/>
    </location>
</feature>
<evidence type="ECO:0000313" key="4">
    <source>
        <dbReference type="Proteomes" id="UP001432322"/>
    </source>
</evidence>
<dbReference type="Pfam" id="PF10328">
    <property type="entry name" value="7TM_GPCR_Srx"/>
    <property type="match status" value="1"/>
</dbReference>
<keyword evidence="4" id="KW-1185">Reference proteome</keyword>
<gene>
    <name evidence="3" type="ORF">PFISCL1PPCAC_8324</name>
</gene>
<proteinExistence type="predicted"/>
<comment type="caution">
    <text evidence="3">The sequence shown here is derived from an EMBL/GenBank/DDBJ whole genome shotgun (WGS) entry which is preliminary data.</text>
</comment>
<keyword evidence="1" id="KW-1133">Transmembrane helix</keyword>
<accession>A0AAV5VE62</accession>
<dbReference type="PANTHER" id="PTHR23017:SF3">
    <property type="entry name" value="G-PROTEIN COUPLED RECEPTORS FAMILY 1 PROFILE DOMAIN-CONTAINING PROTEIN"/>
    <property type="match status" value="1"/>
</dbReference>